<accession>A0ABD0R345</accession>
<evidence type="ECO:0000313" key="2">
    <source>
        <dbReference type="Proteomes" id="UP001529510"/>
    </source>
</evidence>
<dbReference type="Proteomes" id="UP001529510">
    <property type="component" value="Unassembled WGS sequence"/>
</dbReference>
<organism evidence="1 2">
    <name type="scientific">Cirrhinus mrigala</name>
    <name type="common">Mrigala</name>
    <dbReference type="NCBI Taxonomy" id="683832"/>
    <lineage>
        <taxon>Eukaryota</taxon>
        <taxon>Metazoa</taxon>
        <taxon>Chordata</taxon>
        <taxon>Craniata</taxon>
        <taxon>Vertebrata</taxon>
        <taxon>Euteleostomi</taxon>
        <taxon>Actinopterygii</taxon>
        <taxon>Neopterygii</taxon>
        <taxon>Teleostei</taxon>
        <taxon>Ostariophysi</taxon>
        <taxon>Cypriniformes</taxon>
        <taxon>Cyprinidae</taxon>
        <taxon>Labeoninae</taxon>
        <taxon>Labeonini</taxon>
        <taxon>Cirrhinus</taxon>
    </lineage>
</organism>
<proteinExistence type="predicted"/>
<sequence>KLQRGQMIDEWFPLSSYVPLKGIEPGSLRVRVRYSMEKIMPEEEYSEFKE</sequence>
<dbReference type="EMBL" id="JAMKFB020000005">
    <property type="protein sequence ID" value="KAL0192915.1"/>
    <property type="molecule type" value="Genomic_DNA"/>
</dbReference>
<reference evidence="1 2" key="1">
    <citation type="submission" date="2024-05" db="EMBL/GenBank/DDBJ databases">
        <title>Genome sequencing and assembly of Indian major carp, Cirrhinus mrigala (Hamilton, 1822).</title>
        <authorList>
            <person name="Mohindra V."/>
            <person name="Chowdhury L.M."/>
            <person name="Lal K."/>
            <person name="Jena J.K."/>
        </authorList>
    </citation>
    <scope>NUCLEOTIDE SEQUENCE [LARGE SCALE GENOMIC DNA]</scope>
    <source>
        <strain evidence="1">CM1030</strain>
        <tissue evidence="1">Blood</tissue>
    </source>
</reference>
<protein>
    <submittedName>
        <fullName evidence="1">Uncharacterized protein</fullName>
    </submittedName>
</protein>
<keyword evidence="2" id="KW-1185">Reference proteome</keyword>
<feature type="non-terminal residue" evidence="1">
    <location>
        <position position="50"/>
    </location>
</feature>
<gene>
    <name evidence="1" type="ORF">M9458_011211</name>
</gene>
<feature type="non-terminal residue" evidence="1">
    <location>
        <position position="1"/>
    </location>
</feature>
<evidence type="ECO:0000313" key="1">
    <source>
        <dbReference type="EMBL" id="KAL0192915.1"/>
    </source>
</evidence>
<comment type="caution">
    <text evidence="1">The sequence shown here is derived from an EMBL/GenBank/DDBJ whole genome shotgun (WGS) entry which is preliminary data.</text>
</comment>
<name>A0ABD0R345_CIRMR</name>
<dbReference type="AlphaFoldDB" id="A0ABD0R345"/>